<dbReference type="OrthoDB" id="9802522at2"/>
<reference evidence="7" key="1">
    <citation type="journal article" date="2016" name="Genome Announc.">
        <title>Draft Genome Sequences of Five Rapidly Growing Mycobacterium Species, M. thermoresistibile, M. fortuitum subsp. acetamidolyticum, M. canariasense, M. brisbanense, and M. novocastrense.</title>
        <authorList>
            <person name="Katahira K."/>
            <person name="Ogura Y."/>
            <person name="Gotoh Y."/>
            <person name="Hayashi T."/>
        </authorList>
    </citation>
    <scope>NUCLEOTIDE SEQUENCE [LARGE SCALE GENOMIC DNA]</scope>
    <source>
        <strain evidence="7">JCM15298</strain>
    </source>
</reference>
<gene>
    <name evidence="6" type="ORF">RMCC_1790</name>
</gene>
<keyword evidence="4" id="KW-0812">Transmembrane</keyword>
<protein>
    <submittedName>
        <fullName evidence="6">Glycoside hydrolase family 5</fullName>
    </submittedName>
</protein>
<feature type="transmembrane region" description="Helical" evidence="4">
    <location>
        <begin position="464"/>
        <end position="491"/>
    </location>
</feature>
<dbReference type="Pfam" id="PF00150">
    <property type="entry name" value="Cellulase"/>
    <property type="match status" value="1"/>
</dbReference>
<dbReference type="GO" id="GO:0004553">
    <property type="term" value="F:hydrolase activity, hydrolyzing O-glycosyl compounds"/>
    <property type="evidence" value="ECO:0007669"/>
    <property type="project" value="InterPro"/>
</dbReference>
<evidence type="ECO:0000313" key="6">
    <source>
        <dbReference type="EMBL" id="GAS94824.1"/>
    </source>
</evidence>
<keyword evidence="2" id="KW-0326">Glycosidase</keyword>
<name>A0A100WB65_MYCCR</name>
<evidence type="ECO:0000256" key="2">
    <source>
        <dbReference type="ARBA" id="ARBA00023295"/>
    </source>
</evidence>
<dbReference type="InterPro" id="IPR001547">
    <property type="entry name" value="Glyco_hydro_5"/>
</dbReference>
<evidence type="ECO:0000256" key="4">
    <source>
        <dbReference type="SAM" id="Phobius"/>
    </source>
</evidence>
<dbReference type="GO" id="GO:0000272">
    <property type="term" value="P:polysaccharide catabolic process"/>
    <property type="evidence" value="ECO:0007669"/>
    <property type="project" value="InterPro"/>
</dbReference>
<feature type="compositionally biased region" description="Acidic residues" evidence="3">
    <location>
        <begin position="583"/>
        <end position="593"/>
    </location>
</feature>
<keyword evidence="7" id="KW-1185">Reference proteome</keyword>
<dbReference type="PANTHER" id="PTHR12631:SF10">
    <property type="entry name" value="BETA-XYLOSIDASE-LIKE PROTEIN-RELATED"/>
    <property type="match status" value="1"/>
</dbReference>
<dbReference type="AlphaFoldDB" id="A0A100WB65"/>
<dbReference type="EMBL" id="BCSY01000035">
    <property type="protein sequence ID" value="GAS94824.1"/>
    <property type="molecule type" value="Genomic_DNA"/>
</dbReference>
<proteinExistence type="predicted"/>
<dbReference type="SUPFAM" id="SSF51445">
    <property type="entry name" value="(Trans)glycosidases"/>
    <property type="match status" value="1"/>
</dbReference>
<sequence>MWSHARVNSRKQPDRPALSPKVAGQKSRDQARHVSTTTGVPTPLLRAKLAAGTVAAVTLASVLTAAPATATNDLLRPTHRVAVTLLSEISDSAPVFGVADSHLYNLGPEELTARLTELRGLGVTDLRVAVPWVYIEPAAGTYDWSKMDALVAKASDMGFTLTGAVTATPTWAGLPLAGAPNPDTYAAFAGSVAARYGSQIASYEIWNEPNGVMFYAPVSASGYTEMLKAAYTAIKAANPDAAVLAGSLGATTNVNGISVTPQRFLEQMYAAGAAGYFDALSYHPYHYTLPFSAGTGTANTPLEQVKALYELMVANGDGGKQIWATEYGTATTPGWGVTQTEQAALLRDFLTAWSKLSYTGPAFVYTSQDAQTGILNHEYNFGLFTSSGAPKLAAQVLAELIAASGLGELPDYTAPKMGAARDLYLQLASVGFGLANTALIIPNAAIAVIYNLMPGPLRKAFTAVANAVSAVVAQVAIAVTPAVQAALGLVIRALPQTPAPATDATEDETDDKTTALAQEEADNDDAGEETGNPTSEAAAVSDDIDAAPVGAPTADAVAGELVTISDPDTAQEPAVEPALVEDSLTEPVEETEPSSDPAPIETDTEAEVVDSSAETETVGSDEPAGDTETEAEPATNDATVTGEGTDTEAESQRAEEALGEGSAAKSERSPRRAPRTAMAPSADRSTSPAAQRGHRGDDARSAPRESGREGSRSNSRAGE</sequence>
<feature type="compositionally biased region" description="Acidic residues" evidence="3">
    <location>
        <begin position="519"/>
        <end position="528"/>
    </location>
</feature>
<dbReference type="PANTHER" id="PTHR12631">
    <property type="entry name" value="ALPHA-L-IDURONIDASE"/>
    <property type="match status" value="1"/>
</dbReference>
<dbReference type="Gene3D" id="3.20.20.80">
    <property type="entry name" value="Glycosidases"/>
    <property type="match status" value="1"/>
</dbReference>
<keyword evidence="4" id="KW-0472">Membrane</keyword>
<accession>A0A100WB65</accession>
<keyword evidence="1 6" id="KW-0378">Hydrolase</keyword>
<feature type="compositionally biased region" description="Basic and acidic residues" evidence="3">
    <location>
        <begin position="694"/>
        <end position="711"/>
    </location>
</feature>
<evidence type="ECO:0000256" key="3">
    <source>
        <dbReference type="SAM" id="MobiDB-lite"/>
    </source>
</evidence>
<reference evidence="7" key="2">
    <citation type="submission" date="2016-02" db="EMBL/GenBank/DDBJ databases">
        <title>Draft genome sequence of five rapidly growing Mycobacterium species.</title>
        <authorList>
            <person name="Katahira K."/>
            <person name="Gotou Y."/>
            <person name="Iida K."/>
            <person name="Ogura Y."/>
            <person name="Hayashi T."/>
        </authorList>
    </citation>
    <scope>NUCLEOTIDE SEQUENCE [LARGE SCALE GENOMIC DNA]</scope>
    <source>
        <strain evidence="7">JCM15298</strain>
    </source>
</reference>
<evidence type="ECO:0000313" key="7">
    <source>
        <dbReference type="Proteomes" id="UP000069443"/>
    </source>
</evidence>
<organism evidence="6 7">
    <name type="scientific">Mycolicibacterium canariasense</name>
    <name type="common">Mycobacterium canariasense</name>
    <dbReference type="NCBI Taxonomy" id="228230"/>
    <lineage>
        <taxon>Bacteria</taxon>
        <taxon>Bacillati</taxon>
        <taxon>Actinomycetota</taxon>
        <taxon>Actinomycetes</taxon>
        <taxon>Mycobacteriales</taxon>
        <taxon>Mycobacteriaceae</taxon>
        <taxon>Mycolicibacterium</taxon>
    </lineage>
</organism>
<feature type="domain" description="Glycoside hydrolase family 5" evidence="5">
    <location>
        <begin position="112"/>
        <end position="349"/>
    </location>
</feature>
<evidence type="ECO:0000256" key="1">
    <source>
        <dbReference type="ARBA" id="ARBA00022801"/>
    </source>
</evidence>
<evidence type="ECO:0000259" key="5">
    <source>
        <dbReference type="Pfam" id="PF00150"/>
    </source>
</evidence>
<feature type="region of interest" description="Disordered" evidence="3">
    <location>
        <begin position="567"/>
        <end position="719"/>
    </location>
</feature>
<dbReference type="STRING" id="228230.RMCC_1790"/>
<feature type="transmembrane region" description="Helical" evidence="4">
    <location>
        <begin position="423"/>
        <end position="452"/>
    </location>
</feature>
<feature type="region of interest" description="Disordered" evidence="3">
    <location>
        <begin position="1"/>
        <end position="39"/>
    </location>
</feature>
<keyword evidence="4" id="KW-1133">Transmembrane helix</keyword>
<dbReference type="InterPro" id="IPR051923">
    <property type="entry name" value="Glycosyl_Hydrolase_39"/>
</dbReference>
<dbReference type="Proteomes" id="UP000069443">
    <property type="component" value="Unassembled WGS sequence"/>
</dbReference>
<dbReference type="InterPro" id="IPR017853">
    <property type="entry name" value="GH"/>
</dbReference>
<comment type="caution">
    <text evidence="6">The sequence shown here is derived from an EMBL/GenBank/DDBJ whole genome shotgun (WGS) entry which is preliminary data.</text>
</comment>
<feature type="region of interest" description="Disordered" evidence="3">
    <location>
        <begin position="519"/>
        <end position="539"/>
    </location>
</feature>